<dbReference type="PANTHER" id="PTHR47990">
    <property type="entry name" value="2-OXOGLUTARATE (2OG) AND FE(II)-DEPENDENT OXYGENASE SUPERFAMILY PROTEIN-RELATED"/>
    <property type="match status" value="1"/>
</dbReference>
<dbReference type="Gene3D" id="2.60.120.330">
    <property type="entry name" value="B-lactam Antibiotic, Isopenicillin N Synthase, Chain"/>
    <property type="match status" value="1"/>
</dbReference>
<comment type="similarity">
    <text evidence="3">Belongs to the iron/ascorbate-dependent oxidoreductase family.</text>
</comment>
<dbReference type="EMBL" id="JAHRHJ020000002">
    <property type="protein sequence ID" value="KAH9325214.1"/>
    <property type="molecule type" value="Genomic_DNA"/>
</dbReference>
<evidence type="ECO:0000256" key="2">
    <source>
        <dbReference type="ARBA" id="ARBA00023004"/>
    </source>
</evidence>
<dbReference type="InterPro" id="IPR050231">
    <property type="entry name" value="Iron_ascorbate_oxido_reductase"/>
</dbReference>
<dbReference type="AlphaFoldDB" id="A0AA38GMP9"/>
<name>A0AA38GMP9_TAXCH</name>
<reference evidence="5 6" key="1">
    <citation type="journal article" date="2021" name="Nat. Plants">
        <title>The Taxus genome provides insights into paclitaxel biosynthesis.</title>
        <authorList>
            <person name="Xiong X."/>
            <person name="Gou J."/>
            <person name="Liao Q."/>
            <person name="Li Y."/>
            <person name="Zhou Q."/>
            <person name="Bi G."/>
            <person name="Li C."/>
            <person name="Du R."/>
            <person name="Wang X."/>
            <person name="Sun T."/>
            <person name="Guo L."/>
            <person name="Liang H."/>
            <person name="Lu P."/>
            <person name="Wu Y."/>
            <person name="Zhang Z."/>
            <person name="Ro D.K."/>
            <person name="Shang Y."/>
            <person name="Huang S."/>
            <person name="Yan J."/>
        </authorList>
    </citation>
    <scope>NUCLEOTIDE SEQUENCE [LARGE SCALE GENOMIC DNA]</scope>
    <source>
        <strain evidence="5">Ta-2019</strain>
    </source>
</reference>
<dbReference type="GO" id="GO:0046872">
    <property type="term" value="F:metal ion binding"/>
    <property type="evidence" value="ECO:0007669"/>
    <property type="project" value="UniProtKB-KW"/>
</dbReference>
<keyword evidence="2 3" id="KW-0408">Iron</keyword>
<dbReference type="InterPro" id="IPR044861">
    <property type="entry name" value="IPNS-like_FE2OG_OXY"/>
</dbReference>
<dbReference type="Pfam" id="PF14226">
    <property type="entry name" value="DIOX_N"/>
    <property type="match status" value="1"/>
</dbReference>
<dbReference type="PROSITE" id="PS51471">
    <property type="entry name" value="FE2OG_OXY"/>
    <property type="match status" value="1"/>
</dbReference>
<accession>A0AA38GMP9</accession>
<dbReference type="InterPro" id="IPR027443">
    <property type="entry name" value="IPNS-like_sf"/>
</dbReference>
<evidence type="ECO:0000259" key="4">
    <source>
        <dbReference type="PROSITE" id="PS51471"/>
    </source>
</evidence>
<keyword evidence="1 3" id="KW-0479">Metal-binding</keyword>
<comment type="caution">
    <text evidence="5">The sequence shown here is derived from an EMBL/GenBank/DDBJ whole genome shotgun (WGS) entry which is preliminary data.</text>
</comment>
<evidence type="ECO:0000256" key="3">
    <source>
        <dbReference type="RuleBase" id="RU003682"/>
    </source>
</evidence>
<sequence length="318" mass="36804">MDSSLEKEVDLPFIDLSQFSFDSEGIKNLQNHPGVATVRESCQEWGFFRIVNSGIPNDAFQKVESVSHELFAMPQEMKDRAITSSPHDTYINHPYRESFWFPTPPHSDSVLAFCNKLWPEKDNLKLCETIGAYILSMEDLKRKISSIIIASLELDKVETFYHSDFEKGTSVFRIHHYYSDGKFAAGEEALFAHTDPHCFTILYQDNGAGLQIQSKEGNWVHVKHIPNSLIINVADSLKAWSNGRYRSVNHRVVYKDWTNRISLGWFMMFPDKEIRVPAELIDDQHPQCYRPFTYLQFRDAFMKDRIDIDGYAGIIPTY</sequence>
<feature type="domain" description="Fe2OG dioxygenase" evidence="4">
    <location>
        <begin position="167"/>
        <end position="269"/>
    </location>
</feature>
<dbReference type="Proteomes" id="UP000824469">
    <property type="component" value="Unassembled WGS sequence"/>
</dbReference>
<evidence type="ECO:0000313" key="6">
    <source>
        <dbReference type="Proteomes" id="UP000824469"/>
    </source>
</evidence>
<proteinExistence type="inferred from homology"/>
<dbReference type="InterPro" id="IPR005123">
    <property type="entry name" value="Oxoglu/Fe-dep_dioxygenase_dom"/>
</dbReference>
<dbReference type="SUPFAM" id="SSF51197">
    <property type="entry name" value="Clavaminate synthase-like"/>
    <property type="match status" value="1"/>
</dbReference>
<dbReference type="GO" id="GO:0016491">
    <property type="term" value="F:oxidoreductase activity"/>
    <property type="evidence" value="ECO:0007669"/>
    <property type="project" value="UniProtKB-KW"/>
</dbReference>
<dbReference type="InterPro" id="IPR026992">
    <property type="entry name" value="DIOX_N"/>
</dbReference>
<keyword evidence="6" id="KW-1185">Reference proteome</keyword>
<protein>
    <recommendedName>
        <fullName evidence="4">Fe2OG dioxygenase domain-containing protein</fullName>
    </recommendedName>
</protein>
<evidence type="ECO:0000256" key="1">
    <source>
        <dbReference type="ARBA" id="ARBA00022723"/>
    </source>
</evidence>
<evidence type="ECO:0000313" key="5">
    <source>
        <dbReference type="EMBL" id="KAH9325214.1"/>
    </source>
</evidence>
<dbReference type="OMA" id="PCEEPSE"/>
<gene>
    <name evidence="5" type="ORF">KI387_005392</name>
</gene>
<keyword evidence="3" id="KW-0560">Oxidoreductase</keyword>
<dbReference type="Pfam" id="PF03171">
    <property type="entry name" value="2OG-FeII_Oxy"/>
    <property type="match status" value="1"/>
</dbReference>
<organism evidence="5 6">
    <name type="scientific">Taxus chinensis</name>
    <name type="common">Chinese yew</name>
    <name type="synonym">Taxus wallichiana var. chinensis</name>
    <dbReference type="NCBI Taxonomy" id="29808"/>
    <lineage>
        <taxon>Eukaryota</taxon>
        <taxon>Viridiplantae</taxon>
        <taxon>Streptophyta</taxon>
        <taxon>Embryophyta</taxon>
        <taxon>Tracheophyta</taxon>
        <taxon>Spermatophyta</taxon>
        <taxon>Pinopsida</taxon>
        <taxon>Pinidae</taxon>
        <taxon>Conifers II</taxon>
        <taxon>Cupressales</taxon>
        <taxon>Taxaceae</taxon>
        <taxon>Taxus</taxon>
    </lineage>
</organism>